<keyword evidence="2" id="KW-1133">Transmembrane helix</keyword>
<dbReference type="RefSeq" id="XP_066654687.1">
    <property type="nucleotide sequence ID" value="XM_066798244.1"/>
</dbReference>
<protein>
    <submittedName>
        <fullName evidence="3">Uncharacterized protein</fullName>
    </submittedName>
</protein>
<dbReference type="EMBL" id="JBBPEH010000007">
    <property type="protein sequence ID" value="KAK7536271.1"/>
    <property type="molecule type" value="Genomic_DNA"/>
</dbReference>
<dbReference type="Proteomes" id="UP001360953">
    <property type="component" value="Unassembled WGS sequence"/>
</dbReference>
<dbReference type="GeneID" id="92031150"/>
<keyword evidence="2" id="KW-0472">Membrane</keyword>
<keyword evidence="4" id="KW-1185">Reference proteome</keyword>
<sequence length="174" mass="19635">MDGWKGKWVGLGWLTAFCFLVFLNTLVCLAVCPLFFFGLLYQTTQAIKHIMSWDGKRQFSTCPFVQCLARAVPVNHHVSGDSFPLNFEDLAGGIGIAAVDERLQLTIECSWCFPDQSTLEDHFESLLAPPFKGRHQPWNAANMQKKKRKKPFGGSLPEQPCGLRRLSALKRQPH</sequence>
<name>A0ABR1LM46_9PEZI</name>
<feature type="region of interest" description="Disordered" evidence="1">
    <location>
        <begin position="143"/>
        <end position="174"/>
    </location>
</feature>
<proteinExistence type="predicted"/>
<keyword evidence="2" id="KW-0812">Transmembrane</keyword>
<gene>
    <name evidence="3" type="ORF">J3D65DRAFT_604001</name>
</gene>
<feature type="transmembrane region" description="Helical" evidence="2">
    <location>
        <begin position="12"/>
        <end position="41"/>
    </location>
</feature>
<evidence type="ECO:0000313" key="3">
    <source>
        <dbReference type="EMBL" id="KAK7536271.1"/>
    </source>
</evidence>
<evidence type="ECO:0000256" key="1">
    <source>
        <dbReference type="SAM" id="MobiDB-lite"/>
    </source>
</evidence>
<reference evidence="3 4" key="1">
    <citation type="submission" date="2024-04" db="EMBL/GenBank/DDBJ databases">
        <title>Phyllosticta paracitricarpa is synonymous to the EU quarantine fungus P. citricarpa based on phylogenomic analyses.</title>
        <authorList>
            <consortium name="Lawrence Berkeley National Laboratory"/>
            <person name="Van ingen-buijs V.A."/>
            <person name="Van westerhoven A.C."/>
            <person name="Haridas S."/>
            <person name="Skiadas P."/>
            <person name="Martin F."/>
            <person name="Groenewald J.Z."/>
            <person name="Crous P.W."/>
            <person name="Seidl M.F."/>
        </authorList>
    </citation>
    <scope>NUCLEOTIDE SEQUENCE [LARGE SCALE GENOMIC DNA]</scope>
    <source>
        <strain evidence="3 4">CPC 17464</strain>
    </source>
</reference>
<evidence type="ECO:0000313" key="4">
    <source>
        <dbReference type="Proteomes" id="UP001360953"/>
    </source>
</evidence>
<accession>A0ABR1LM46</accession>
<comment type="caution">
    <text evidence="3">The sequence shown here is derived from an EMBL/GenBank/DDBJ whole genome shotgun (WGS) entry which is preliminary data.</text>
</comment>
<evidence type="ECO:0000256" key="2">
    <source>
        <dbReference type="SAM" id="Phobius"/>
    </source>
</evidence>
<organism evidence="3 4">
    <name type="scientific">Phyllosticta citribraziliensis</name>
    <dbReference type="NCBI Taxonomy" id="989973"/>
    <lineage>
        <taxon>Eukaryota</taxon>
        <taxon>Fungi</taxon>
        <taxon>Dikarya</taxon>
        <taxon>Ascomycota</taxon>
        <taxon>Pezizomycotina</taxon>
        <taxon>Dothideomycetes</taxon>
        <taxon>Dothideomycetes incertae sedis</taxon>
        <taxon>Botryosphaeriales</taxon>
        <taxon>Phyllostictaceae</taxon>
        <taxon>Phyllosticta</taxon>
    </lineage>
</organism>